<dbReference type="GO" id="GO:0004803">
    <property type="term" value="F:transposase activity"/>
    <property type="evidence" value="ECO:0007669"/>
    <property type="project" value="InterPro"/>
</dbReference>
<feature type="domain" description="Transposase IS200-like" evidence="1">
    <location>
        <begin position="10"/>
        <end position="119"/>
    </location>
</feature>
<dbReference type="Gene3D" id="3.30.70.1290">
    <property type="entry name" value="Transposase IS200-like"/>
    <property type="match status" value="1"/>
</dbReference>
<dbReference type="InterPro" id="IPR002686">
    <property type="entry name" value="Transposase_17"/>
</dbReference>
<dbReference type="OrthoDB" id="9797997at2"/>
<organism evidence="2 3">
    <name type="scientific">Prevotella koreensis</name>
    <dbReference type="NCBI Taxonomy" id="2490854"/>
    <lineage>
        <taxon>Bacteria</taxon>
        <taxon>Pseudomonadati</taxon>
        <taxon>Bacteroidota</taxon>
        <taxon>Bacteroidia</taxon>
        <taxon>Bacteroidales</taxon>
        <taxon>Prevotellaceae</taxon>
        <taxon>Prevotella</taxon>
    </lineage>
</organism>
<dbReference type="AlphaFoldDB" id="A0A432LH17"/>
<dbReference type="Proteomes" id="UP000278983">
    <property type="component" value="Unassembled WGS sequence"/>
</dbReference>
<name>A0A432LH17_9BACT</name>
<dbReference type="InterPro" id="IPR036515">
    <property type="entry name" value="Transposase_17_sf"/>
</dbReference>
<comment type="caution">
    <text evidence="2">The sequence shown here is derived from an EMBL/GenBank/DDBJ whole genome shotgun (WGS) entry which is preliminary data.</text>
</comment>
<protein>
    <submittedName>
        <fullName evidence="2">Transposase</fullName>
    </submittedName>
</protein>
<reference evidence="2 3" key="1">
    <citation type="submission" date="2018-12" db="EMBL/GenBank/DDBJ databases">
        <title>Genome sequencing of Prevotella sp. KCOM 3155 (= JS262).</title>
        <authorList>
            <person name="Kook J.-K."/>
            <person name="Park S.-N."/>
            <person name="Lim Y.K."/>
        </authorList>
    </citation>
    <scope>NUCLEOTIDE SEQUENCE [LARGE SCALE GENOMIC DNA]</scope>
    <source>
        <strain evidence="2 3">KCOM 3155</strain>
    </source>
</reference>
<dbReference type="SUPFAM" id="SSF143422">
    <property type="entry name" value="Transposase IS200-like"/>
    <property type="match status" value="1"/>
</dbReference>
<accession>A0A432LH17</accession>
<dbReference type="SMART" id="SM01321">
    <property type="entry name" value="Y1_Tnp"/>
    <property type="match status" value="1"/>
</dbReference>
<dbReference type="RefSeq" id="WP_126677487.1">
    <property type="nucleotide sequence ID" value="NZ_RYYU01000001.1"/>
</dbReference>
<proteinExistence type="predicted"/>
<dbReference type="GO" id="GO:0003677">
    <property type="term" value="F:DNA binding"/>
    <property type="evidence" value="ECO:0007669"/>
    <property type="project" value="InterPro"/>
</dbReference>
<dbReference type="PANTHER" id="PTHR33360">
    <property type="entry name" value="TRANSPOSASE FOR INSERTION SEQUENCE ELEMENT IS200"/>
    <property type="match status" value="1"/>
</dbReference>
<dbReference type="EMBL" id="RYYU01000001">
    <property type="protein sequence ID" value="RUL58383.1"/>
    <property type="molecule type" value="Genomic_DNA"/>
</dbReference>
<dbReference type="GO" id="GO:0006313">
    <property type="term" value="P:DNA transposition"/>
    <property type="evidence" value="ECO:0007669"/>
    <property type="project" value="InterPro"/>
</dbReference>
<keyword evidence="3" id="KW-1185">Reference proteome</keyword>
<evidence type="ECO:0000259" key="1">
    <source>
        <dbReference type="SMART" id="SM01321"/>
    </source>
</evidence>
<dbReference type="Pfam" id="PF01797">
    <property type="entry name" value="Y1_Tnp"/>
    <property type="match status" value="1"/>
</dbReference>
<sequence length="151" mass="17182">MATTLVKIDIHLIFHVKSTSVKVREEDLPRLFAYIGGTIRSLGATAIEVGGMPDHVHILTTLPKTVAAADFVRAVKAESSKWLKTVAPHYNSFAWQAGYGAFSVSASLLDTVERYIRRQAEHHRRRSFREEYKMFLEAYGIAYDERYAFED</sequence>
<evidence type="ECO:0000313" key="2">
    <source>
        <dbReference type="EMBL" id="RUL58383.1"/>
    </source>
</evidence>
<dbReference type="PANTHER" id="PTHR33360:SF2">
    <property type="entry name" value="TRANSPOSASE FOR INSERTION SEQUENCE ELEMENT IS200"/>
    <property type="match status" value="1"/>
</dbReference>
<evidence type="ECO:0000313" key="3">
    <source>
        <dbReference type="Proteomes" id="UP000278983"/>
    </source>
</evidence>
<gene>
    <name evidence="2" type="ORF">EHV08_00420</name>
</gene>